<reference evidence="3 4" key="1">
    <citation type="submission" date="2019-03" db="EMBL/GenBank/DDBJ databases">
        <title>Rhodosporidium diobovatum UCD-FST 08-225 genome sequencing, assembly, and annotation.</title>
        <authorList>
            <person name="Fakankun I.U."/>
            <person name="Fristensky B."/>
            <person name="Levin D.B."/>
        </authorList>
    </citation>
    <scope>NUCLEOTIDE SEQUENCE [LARGE SCALE GENOMIC DNA]</scope>
    <source>
        <strain evidence="3 4">UCD-FST 08-225</strain>
    </source>
</reference>
<gene>
    <name evidence="3" type="ORF">DMC30DRAFT_443843</name>
</gene>
<evidence type="ECO:0000313" key="3">
    <source>
        <dbReference type="EMBL" id="TNY24144.1"/>
    </source>
</evidence>
<sequence>MAANPSLYADSFAQARSPPHVFDAVSSRLGVHRALTADLAAFLHERTLVEEHYIRSLEKLGARLHSQAKDALFREQAALGLSQRDQDRILGQQWASLRRTIEQDLAETARVHDRWRTQVDKEVAQPLRDSLAKGDWARWNQQEQQLAGSVREYEQLVDKVQKAQQKSTKSGKSASSKLLQSQSALSQLGSSLTSSLPAFLSQSQALDLSHGAFLKEALVLCGTHTSDLGRDRMEAGERLLNQVLAVDESAEAEEWALREGMRLGGGAGAGAGTGSQLAPVSEFGESTSVNGRAGPGAEGGSLLDRDDAASTISGATGAGGVSRSRTMSRPSAAAPPPHPLPLPTGPADDTRFERSASNTKTTSKLGSKLSSFLGGGSGGGSKRDRSSSIPNSAKYANFAAPDAPPVPPVQTQAQPAFDRRATDASSASGGINDGDLLGGGGGGERAGSGAGAGALAPPLQPESRSDKRKSLMPGSGSGSGGGLFRRASRGNTLDDVAGQGQGSAQYAQGLSAEPMEQEQGGGGVGGAQRVDAEGYSVPPEGYDRAIGDSGSRGAGRNLMDDEDDEDDAPLGNSVPKLSIAPSPLPPSSPTLPQEDEQARLVALQSVKSALGAPPASAGLGRRTTTNRGRRGTGDPARNTLYAPERQDSAMSGASEDETPLAQVAEKHRRAPPPPPAARAASPPSTSLGGNNGFVASPAAGAALADPFGGSSAAAAAAAAPPPLSPAGSAFGASAFSPSATGTPGRAMSVMSGTSSLGPSTSSTLGAPRVDPFAGSTTPGLRASVTESVSALLKGGEVTRALVTGEVALSHRASSPSSDAAGEVQLRVTGLESADKVAPNGAFLRSSSGGAGEYALAPAFAASTGGTTTPVLKYALSPAASNVVPPLGLKPTWRVEPGLARAIVAYGPLAGSPLLASASGGSAPQVDDVRVELHLAQGTITSFQAKPAATILPGGRGIVFALPGAGAAGVVEGKLLASLTVEGGAVAQPGNVVAHWVVRGATAGGVGVEVLGGGDELAELRRETVSGKYLAA</sequence>
<dbReference type="STRING" id="5288.A0A5C5G6Y9"/>
<feature type="compositionally biased region" description="Low complexity" evidence="1">
    <location>
        <begin position="608"/>
        <end position="626"/>
    </location>
</feature>
<keyword evidence="4" id="KW-1185">Reference proteome</keyword>
<comment type="caution">
    <text evidence="3">The sequence shown here is derived from an EMBL/GenBank/DDBJ whole genome shotgun (WGS) entry which is preliminary data.</text>
</comment>
<dbReference type="AlphaFoldDB" id="A0A5C5G6Y9"/>
<evidence type="ECO:0000259" key="2">
    <source>
        <dbReference type="Pfam" id="PF10291"/>
    </source>
</evidence>
<dbReference type="Gene3D" id="1.20.1270.60">
    <property type="entry name" value="Arfaptin homology (AH) domain/BAR domain"/>
    <property type="match status" value="1"/>
</dbReference>
<dbReference type="Pfam" id="PF10291">
    <property type="entry name" value="muHD"/>
    <property type="match status" value="1"/>
</dbReference>
<feature type="compositionally biased region" description="Pro residues" evidence="1">
    <location>
        <begin position="333"/>
        <end position="344"/>
    </location>
</feature>
<protein>
    <submittedName>
        <fullName evidence="3">Muniscin C-terminal mu homology domain-containing protein</fullName>
    </submittedName>
</protein>
<feature type="region of interest" description="Disordered" evidence="1">
    <location>
        <begin position="267"/>
        <end position="697"/>
    </location>
</feature>
<feature type="compositionally biased region" description="Low complexity" evidence="1">
    <location>
        <begin position="751"/>
        <end position="765"/>
    </location>
</feature>
<dbReference type="InterPro" id="IPR027267">
    <property type="entry name" value="AH/BAR_dom_sf"/>
</dbReference>
<dbReference type="InterPro" id="IPR018808">
    <property type="entry name" value="Muniscin_C"/>
</dbReference>
<dbReference type="Proteomes" id="UP000311382">
    <property type="component" value="Unassembled WGS sequence"/>
</dbReference>
<feature type="region of interest" description="Disordered" evidence="1">
    <location>
        <begin position="704"/>
        <end position="723"/>
    </location>
</feature>
<feature type="compositionally biased region" description="Low complexity" evidence="1">
    <location>
        <begin position="704"/>
        <end position="718"/>
    </location>
</feature>
<feature type="compositionally biased region" description="Gly residues" evidence="1">
    <location>
        <begin position="436"/>
        <end position="452"/>
    </location>
</feature>
<evidence type="ECO:0000256" key="1">
    <source>
        <dbReference type="SAM" id="MobiDB-lite"/>
    </source>
</evidence>
<name>A0A5C5G6Y9_9BASI</name>
<dbReference type="SUPFAM" id="SSF103657">
    <property type="entry name" value="BAR/IMD domain-like"/>
    <property type="match status" value="1"/>
</dbReference>
<proteinExistence type="predicted"/>
<dbReference type="EMBL" id="SOZI01000005">
    <property type="protein sequence ID" value="TNY24144.1"/>
    <property type="molecule type" value="Genomic_DNA"/>
</dbReference>
<organism evidence="3 4">
    <name type="scientific">Rhodotorula diobovata</name>
    <dbReference type="NCBI Taxonomy" id="5288"/>
    <lineage>
        <taxon>Eukaryota</taxon>
        <taxon>Fungi</taxon>
        <taxon>Dikarya</taxon>
        <taxon>Basidiomycota</taxon>
        <taxon>Pucciniomycotina</taxon>
        <taxon>Microbotryomycetes</taxon>
        <taxon>Sporidiobolales</taxon>
        <taxon>Sporidiobolaceae</taxon>
        <taxon>Rhodotorula</taxon>
    </lineage>
</organism>
<feature type="region of interest" description="Disordered" evidence="1">
    <location>
        <begin position="737"/>
        <end position="780"/>
    </location>
</feature>
<feature type="domain" description="Muniscin C-terminal" evidence="2">
    <location>
        <begin position="778"/>
        <end position="1030"/>
    </location>
</feature>
<feature type="compositionally biased region" description="Low complexity" evidence="1">
    <location>
        <begin position="363"/>
        <end position="372"/>
    </location>
</feature>
<feature type="compositionally biased region" description="Low complexity" evidence="1">
    <location>
        <begin position="502"/>
        <end position="512"/>
    </location>
</feature>
<evidence type="ECO:0000313" key="4">
    <source>
        <dbReference type="Proteomes" id="UP000311382"/>
    </source>
</evidence>
<dbReference type="OrthoDB" id="1875751at2759"/>
<accession>A0A5C5G6Y9</accession>